<evidence type="ECO:0000313" key="1">
    <source>
        <dbReference type="EMBL" id="CAI8016564.1"/>
    </source>
</evidence>
<sequence length="34" mass="3922">MSVRPRNDTIYPTGDEVLDITYTSNTKRTFLMEG</sequence>
<gene>
    <name evidence="1" type="ORF">GBAR_LOCUS10154</name>
</gene>
<evidence type="ECO:0000313" key="2">
    <source>
        <dbReference type="Proteomes" id="UP001174909"/>
    </source>
</evidence>
<accession>A0AA35RSR5</accession>
<dbReference type="AlphaFoldDB" id="A0AA35RSR5"/>
<reference evidence="1" key="1">
    <citation type="submission" date="2023-03" db="EMBL/GenBank/DDBJ databases">
        <authorList>
            <person name="Steffen K."/>
            <person name="Cardenas P."/>
        </authorList>
    </citation>
    <scope>NUCLEOTIDE SEQUENCE</scope>
</reference>
<name>A0AA35RSR5_GEOBA</name>
<dbReference type="Proteomes" id="UP001174909">
    <property type="component" value="Unassembled WGS sequence"/>
</dbReference>
<proteinExistence type="predicted"/>
<comment type="caution">
    <text evidence="1">The sequence shown here is derived from an EMBL/GenBank/DDBJ whole genome shotgun (WGS) entry which is preliminary data.</text>
</comment>
<protein>
    <submittedName>
        <fullName evidence="1">Uncharacterized protein</fullName>
    </submittedName>
</protein>
<dbReference type="EMBL" id="CASHTH010001539">
    <property type="protein sequence ID" value="CAI8016564.1"/>
    <property type="molecule type" value="Genomic_DNA"/>
</dbReference>
<organism evidence="1 2">
    <name type="scientific">Geodia barretti</name>
    <name type="common">Barrett's horny sponge</name>
    <dbReference type="NCBI Taxonomy" id="519541"/>
    <lineage>
        <taxon>Eukaryota</taxon>
        <taxon>Metazoa</taxon>
        <taxon>Porifera</taxon>
        <taxon>Demospongiae</taxon>
        <taxon>Heteroscleromorpha</taxon>
        <taxon>Tetractinellida</taxon>
        <taxon>Astrophorina</taxon>
        <taxon>Geodiidae</taxon>
        <taxon>Geodia</taxon>
    </lineage>
</organism>
<keyword evidence="2" id="KW-1185">Reference proteome</keyword>